<sequence>MGTFEGGFHGGSGLCGQGTQCVVPWHQGIHQQV</sequence>
<reference evidence="1" key="2">
    <citation type="journal article" date="2015" name="Data Brief">
        <title>Shoot transcriptome of the giant reed, Arundo donax.</title>
        <authorList>
            <person name="Barrero R.A."/>
            <person name="Guerrero F.D."/>
            <person name="Moolhuijzen P."/>
            <person name="Goolsby J.A."/>
            <person name="Tidwell J."/>
            <person name="Bellgard S.E."/>
            <person name="Bellgard M.I."/>
        </authorList>
    </citation>
    <scope>NUCLEOTIDE SEQUENCE</scope>
    <source>
        <tissue evidence="1">Shoot tissue taken approximately 20 cm above the soil surface</tissue>
    </source>
</reference>
<name>A0A0A9ERM5_ARUDO</name>
<accession>A0A0A9ERM5</accession>
<reference evidence="1" key="1">
    <citation type="submission" date="2014-09" db="EMBL/GenBank/DDBJ databases">
        <authorList>
            <person name="Magalhaes I.L.F."/>
            <person name="Oliveira U."/>
            <person name="Santos F.R."/>
            <person name="Vidigal T.H.D.A."/>
            <person name="Brescovit A.D."/>
            <person name="Santos A.J."/>
        </authorList>
    </citation>
    <scope>NUCLEOTIDE SEQUENCE</scope>
    <source>
        <tissue evidence="1">Shoot tissue taken approximately 20 cm above the soil surface</tissue>
    </source>
</reference>
<dbReference type="EMBL" id="GBRH01195139">
    <property type="protein sequence ID" value="JAE02757.1"/>
    <property type="molecule type" value="Transcribed_RNA"/>
</dbReference>
<protein>
    <submittedName>
        <fullName evidence="1">Uncharacterized protein</fullName>
    </submittedName>
</protein>
<organism evidence="1">
    <name type="scientific">Arundo donax</name>
    <name type="common">Giant reed</name>
    <name type="synonym">Donax arundinaceus</name>
    <dbReference type="NCBI Taxonomy" id="35708"/>
    <lineage>
        <taxon>Eukaryota</taxon>
        <taxon>Viridiplantae</taxon>
        <taxon>Streptophyta</taxon>
        <taxon>Embryophyta</taxon>
        <taxon>Tracheophyta</taxon>
        <taxon>Spermatophyta</taxon>
        <taxon>Magnoliopsida</taxon>
        <taxon>Liliopsida</taxon>
        <taxon>Poales</taxon>
        <taxon>Poaceae</taxon>
        <taxon>PACMAD clade</taxon>
        <taxon>Arundinoideae</taxon>
        <taxon>Arundineae</taxon>
        <taxon>Arundo</taxon>
    </lineage>
</organism>
<proteinExistence type="predicted"/>
<evidence type="ECO:0000313" key="1">
    <source>
        <dbReference type="EMBL" id="JAE02757.1"/>
    </source>
</evidence>
<dbReference type="AlphaFoldDB" id="A0A0A9ERM5"/>